<accession>A0A914Z384</accession>
<dbReference type="GO" id="GO:0015149">
    <property type="term" value="F:hexose transmembrane transporter activity"/>
    <property type="evidence" value="ECO:0007669"/>
    <property type="project" value="TreeGrafter"/>
</dbReference>
<evidence type="ECO:0000259" key="6">
    <source>
        <dbReference type="PROSITE" id="PS50850"/>
    </source>
</evidence>
<keyword evidence="2 5" id="KW-0812">Transmembrane</keyword>
<dbReference type="PROSITE" id="PS50850">
    <property type="entry name" value="MFS"/>
    <property type="match status" value="1"/>
</dbReference>
<evidence type="ECO:0000313" key="8">
    <source>
        <dbReference type="WBParaSite" id="PSU_v2.g4713.t1"/>
    </source>
</evidence>
<keyword evidence="4 5" id="KW-0472">Membrane</keyword>
<feature type="transmembrane region" description="Helical" evidence="5">
    <location>
        <begin position="150"/>
        <end position="174"/>
    </location>
</feature>
<feature type="transmembrane region" description="Helical" evidence="5">
    <location>
        <begin position="58"/>
        <end position="81"/>
    </location>
</feature>
<dbReference type="InterPro" id="IPR045263">
    <property type="entry name" value="GLUT"/>
</dbReference>
<evidence type="ECO:0000256" key="5">
    <source>
        <dbReference type="SAM" id="Phobius"/>
    </source>
</evidence>
<organism evidence="7 8">
    <name type="scientific">Panagrolaimus superbus</name>
    <dbReference type="NCBI Taxonomy" id="310955"/>
    <lineage>
        <taxon>Eukaryota</taxon>
        <taxon>Metazoa</taxon>
        <taxon>Ecdysozoa</taxon>
        <taxon>Nematoda</taxon>
        <taxon>Chromadorea</taxon>
        <taxon>Rhabditida</taxon>
        <taxon>Tylenchina</taxon>
        <taxon>Panagrolaimomorpha</taxon>
        <taxon>Panagrolaimoidea</taxon>
        <taxon>Panagrolaimidae</taxon>
        <taxon>Panagrolaimus</taxon>
    </lineage>
</organism>
<feature type="transmembrane region" description="Helical" evidence="5">
    <location>
        <begin position="333"/>
        <end position="354"/>
    </location>
</feature>
<feature type="transmembrane region" description="Helical" evidence="5">
    <location>
        <begin position="117"/>
        <end position="138"/>
    </location>
</feature>
<evidence type="ECO:0000256" key="1">
    <source>
        <dbReference type="ARBA" id="ARBA00004141"/>
    </source>
</evidence>
<evidence type="ECO:0000256" key="4">
    <source>
        <dbReference type="ARBA" id="ARBA00023136"/>
    </source>
</evidence>
<evidence type="ECO:0000256" key="2">
    <source>
        <dbReference type="ARBA" id="ARBA00022692"/>
    </source>
</evidence>
<keyword evidence="3 5" id="KW-1133">Transmembrane helix</keyword>
<dbReference type="Gene3D" id="1.20.1250.20">
    <property type="entry name" value="MFS general substrate transporter like domains"/>
    <property type="match status" value="1"/>
</dbReference>
<dbReference type="Proteomes" id="UP000887577">
    <property type="component" value="Unplaced"/>
</dbReference>
<keyword evidence="7" id="KW-1185">Reference proteome</keyword>
<reference evidence="8" key="1">
    <citation type="submission" date="2022-11" db="UniProtKB">
        <authorList>
            <consortium name="WormBaseParasite"/>
        </authorList>
    </citation>
    <scope>IDENTIFICATION</scope>
</reference>
<feature type="domain" description="Major facilitator superfamily (MFS) profile" evidence="6">
    <location>
        <begin position="9"/>
        <end position="426"/>
    </location>
</feature>
<dbReference type="PANTHER" id="PTHR23503:SF96">
    <property type="entry name" value="MAJOR FACILITATOR SUPERFAMILY (MFS) PROFILE DOMAIN-CONTAINING PROTEIN"/>
    <property type="match status" value="1"/>
</dbReference>
<dbReference type="AlphaFoldDB" id="A0A914Z384"/>
<protein>
    <submittedName>
        <fullName evidence="8">Major facilitator superfamily (MFS) profile domain-containing protein</fullName>
    </submittedName>
</protein>
<dbReference type="WBParaSite" id="PSU_v2.g4713.t1">
    <property type="protein sequence ID" value="PSU_v2.g4713.t1"/>
    <property type="gene ID" value="PSU_v2.g4713"/>
</dbReference>
<feature type="transmembrane region" description="Helical" evidence="5">
    <location>
        <begin position="366"/>
        <end position="390"/>
    </location>
</feature>
<feature type="transmembrane region" description="Helical" evidence="5">
    <location>
        <begin position="268"/>
        <end position="290"/>
    </location>
</feature>
<dbReference type="InterPro" id="IPR005828">
    <property type="entry name" value="MFS_sugar_transport-like"/>
</dbReference>
<evidence type="ECO:0000313" key="7">
    <source>
        <dbReference type="Proteomes" id="UP000887577"/>
    </source>
</evidence>
<feature type="transmembrane region" description="Helical" evidence="5">
    <location>
        <begin position="302"/>
        <end position="321"/>
    </location>
</feature>
<evidence type="ECO:0000256" key="3">
    <source>
        <dbReference type="ARBA" id="ARBA00022989"/>
    </source>
</evidence>
<dbReference type="InterPro" id="IPR036259">
    <property type="entry name" value="MFS_trans_sf"/>
</dbReference>
<comment type="subcellular location">
    <subcellularLocation>
        <location evidence="1">Membrane</location>
        <topology evidence="1">Multi-pass membrane protein</topology>
    </subcellularLocation>
</comment>
<dbReference type="InterPro" id="IPR020846">
    <property type="entry name" value="MFS_dom"/>
</dbReference>
<sequence length="426" mass="46520">MSLKLLFVAIIICGGGAFHYGFQLAITNPAQEAFIDFEKNSILKHFSKNLNTNFSKDIWSVIVALYSVGAICGSLSINFLTTKYGHKNSLIKIFIINFLSLLSTILAYFISSIELYSISRIILGFSNVISLAIGPLYLAEISPPNVRGRIGMSSGIAVQLGLVSGSFIAMPSIAGTNEGWWKMYLGEAGLLLTALIILIRFLPESPEILSSFGKNKNAIKSIIFFHDCSEIKAIETLEKMKEVGNISITSKMGLIQILKNVETRKKTLISVIAMFAAIFSGISVIDSFAVEILQSAGLSHSTASYANVGLSMASFLASLLSSIAVDRMGRRPLLLWCLMGQLICNGAIGVLLFLHQSFQSSNFISFTLILFISFFMILFALGPGPVCYFITAELNDISSRSGAQAWTLFTQMTRLPLSLIDDDKRC</sequence>
<feature type="transmembrane region" description="Helical" evidence="5">
    <location>
        <begin position="93"/>
        <end position="111"/>
    </location>
</feature>
<name>A0A914Z384_9BILA</name>
<dbReference type="GO" id="GO:0016020">
    <property type="term" value="C:membrane"/>
    <property type="evidence" value="ECO:0007669"/>
    <property type="project" value="UniProtKB-SubCell"/>
</dbReference>
<dbReference type="Pfam" id="PF00083">
    <property type="entry name" value="Sugar_tr"/>
    <property type="match status" value="1"/>
</dbReference>
<dbReference type="SUPFAM" id="SSF103473">
    <property type="entry name" value="MFS general substrate transporter"/>
    <property type="match status" value="1"/>
</dbReference>
<feature type="transmembrane region" description="Helical" evidence="5">
    <location>
        <begin position="180"/>
        <end position="202"/>
    </location>
</feature>
<proteinExistence type="predicted"/>
<dbReference type="PANTHER" id="PTHR23503">
    <property type="entry name" value="SOLUTE CARRIER FAMILY 2"/>
    <property type="match status" value="1"/>
</dbReference>